<dbReference type="EMBL" id="SPLM01000001">
    <property type="protein sequence ID" value="TMW69683.1"/>
    <property type="molecule type" value="Genomic_DNA"/>
</dbReference>
<sequence length="210" mass="23439">MPLPSITKSTLLTTSSPTLELSPTLTTSFVASATPPLDSKVEYMDKDGILRRSEKVTRRMLQRGHSIAKAVTLTVDEQAHTSLAMRLKETQERNAEVSEALRELEKKQKANADLKREGKQARQQWIDEGDELVSTRLQLWYDNRYVPKDEPALDLTEVNTARSPSKSMTFIDNDGNLRRKVPPPTPDLHLDAVKCDGALENNASPVSLVS</sequence>
<evidence type="ECO:0000313" key="2">
    <source>
        <dbReference type="EMBL" id="TMW69683.1"/>
    </source>
</evidence>
<dbReference type="AlphaFoldDB" id="A0A8K1CWT0"/>
<dbReference type="OrthoDB" id="77190at2759"/>
<accession>A0A8K1CWT0</accession>
<name>A0A8K1CWT0_PYTOL</name>
<comment type="caution">
    <text evidence="2">The sequence shown here is derived from an EMBL/GenBank/DDBJ whole genome shotgun (WGS) entry which is preliminary data.</text>
</comment>
<evidence type="ECO:0000256" key="1">
    <source>
        <dbReference type="SAM" id="Coils"/>
    </source>
</evidence>
<keyword evidence="3" id="KW-1185">Reference proteome</keyword>
<organism evidence="2 3">
    <name type="scientific">Pythium oligandrum</name>
    <name type="common">Mycoparasitic fungus</name>
    <dbReference type="NCBI Taxonomy" id="41045"/>
    <lineage>
        <taxon>Eukaryota</taxon>
        <taxon>Sar</taxon>
        <taxon>Stramenopiles</taxon>
        <taxon>Oomycota</taxon>
        <taxon>Peronosporomycetes</taxon>
        <taxon>Pythiales</taxon>
        <taxon>Pythiaceae</taxon>
        <taxon>Pythium</taxon>
    </lineage>
</organism>
<keyword evidence="1" id="KW-0175">Coiled coil</keyword>
<gene>
    <name evidence="2" type="ORF">Poli38472_001839</name>
</gene>
<protein>
    <submittedName>
        <fullName evidence="2">Uncharacterized protein</fullName>
    </submittedName>
</protein>
<feature type="coiled-coil region" evidence="1">
    <location>
        <begin position="87"/>
        <end position="124"/>
    </location>
</feature>
<reference evidence="2" key="1">
    <citation type="submission" date="2019-03" db="EMBL/GenBank/DDBJ databases">
        <title>Long read genome sequence of the mycoparasitic Pythium oligandrum ATCC 38472 isolated from sugarbeet rhizosphere.</title>
        <authorList>
            <person name="Gaulin E."/>
        </authorList>
    </citation>
    <scope>NUCLEOTIDE SEQUENCE</scope>
    <source>
        <strain evidence="2">ATCC 38472_TT</strain>
    </source>
</reference>
<evidence type="ECO:0000313" key="3">
    <source>
        <dbReference type="Proteomes" id="UP000794436"/>
    </source>
</evidence>
<proteinExistence type="predicted"/>
<dbReference type="Proteomes" id="UP000794436">
    <property type="component" value="Unassembled WGS sequence"/>
</dbReference>